<reference evidence="1 2" key="1">
    <citation type="submission" date="2012-04" db="EMBL/GenBank/DDBJ databases">
        <title>The Genome Sequence of Bartonella quintana JK 68.</title>
        <authorList>
            <consortium name="The Broad Institute Genome Sequencing Platform"/>
            <consortium name="The Broad Institute Genome Sequencing Center for Infectious Disease"/>
            <person name="Feldgarden M."/>
            <person name="Kirby J."/>
            <person name="Kosoy M."/>
            <person name="Birtles R."/>
            <person name="Probert W.S."/>
            <person name="Chiaraviglio L."/>
            <person name="Walker B."/>
            <person name="Young S.K."/>
            <person name="Zeng Q."/>
            <person name="Gargeya S."/>
            <person name="Fitzgerald M."/>
            <person name="Haas B."/>
            <person name="Abouelleil A."/>
            <person name="Alvarado L."/>
            <person name="Arachchi H.M."/>
            <person name="Berlin A.M."/>
            <person name="Chapman S.B."/>
            <person name="Goldberg J."/>
            <person name="Griggs A."/>
            <person name="Gujja S."/>
            <person name="Hansen M."/>
            <person name="Howarth C."/>
            <person name="Imamovic A."/>
            <person name="Larimer J."/>
            <person name="McCowen C."/>
            <person name="Montmayeur A."/>
            <person name="Murphy C."/>
            <person name="Neiman D."/>
            <person name="Pearson M."/>
            <person name="Priest M."/>
            <person name="Roberts A."/>
            <person name="Saif S."/>
            <person name="Shea T."/>
            <person name="Sisk P."/>
            <person name="Sykes S."/>
            <person name="Wortman J."/>
            <person name="Nusbaum C."/>
            <person name="Birren B."/>
        </authorList>
    </citation>
    <scope>NUCLEOTIDE SEQUENCE [LARGE SCALE GENOMIC DNA]</scope>
    <source>
        <strain evidence="1 2">JK 68</strain>
    </source>
</reference>
<evidence type="ECO:0000313" key="1">
    <source>
        <dbReference type="EMBL" id="KEC64604.1"/>
    </source>
</evidence>
<dbReference type="Proteomes" id="UP000027143">
    <property type="component" value="Unassembled WGS sequence"/>
</dbReference>
<gene>
    <name evidence="1" type="ORF">O7U_01270</name>
</gene>
<protein>
    <submittedName>
        <fullName evidence="1">Uncharacterized protein</fullName>
    </submittedName>
</protein>
<proteinExistence type="predicted"/>
<dbReference type="EMBL" id="AHPD01000022">
    <property type="protein sequence ID" value="KEC64604.1"/>
    <property type="molecule type" value="Genomic_DNA"/>
</dbReference>
<evidence type="ECO:0000313" key="2">
    <source>
        <dbReference type="Proteomes" id="UP000027143"/>
    </source>
</evidence>
<keyword evidence="2" id="KW-1185">Reference proteome</keyword>
<organism evidence="1 2">
    <name type="scientific">Bartonella quintana JK 68</name>
    <dbReference type="NCBI Taxonomy" id="1134503"/>
    <lineage>
        <taxon>Bacteria</taxon>
        <taxon>Pseudomonadati</taxon>
        <taxon>Pseudomonadota</taxon>
        <taxon>Alphaproteobacteria</taxon>
        <taxon>Hyphomicrobiales</taxon>
        <taxon>Bartonellaceae</taxon>
        <taxon>Bartonella</taxon>
    </lineage>
</organism>
<comment type="caution">
    <text evidence="1">The sequence shown here is derived from an EMBL/GenBank/DDBJ whole genome shotgun (WGS) entry which is preliminary data.</text>
</comment>
<sequence>MAIPLTMVGTYLRALPQTITTAEEDNTVSTYSIDDEISINNLDMKILDWLQKFITYFAKKAAKQIHTPRQLQCCNHT</sequence>
<accession>A0ABR4SS15</accession>
<name>A0ABR4SS15_BARQI</name>